<feature type="active site" evidence="5">
    <location>
        <position position="109"/>
    </location>
</feature>
<evidence type="ECO:0000256" key="3">
    <source>
        <dbReference type="ARBA" id="ARBA00022801"/>
    </source>
</evidence>
<feature type="site" description="Important for catalytic activity" evidence="7">
    <location>
        <position position="220"/>
    </location>
</feature>
<feature type="active site" description="Proton acceptor" evidence="5">
    <location>
        <position position="246"/>
    </location>
</feature>
<gene>
    <name evidence="9" type="ORF">ADN01_06350</name>
</gene>
<dbReference type="OrthoDB" id="9803914at2"/>
<dbReference type="GO" id="GO:0008311">
    <property type="term" value="F:double-stranded DNA 3'-5' DNA exonuclease activity"/>
    <property type="evidence" value="ECO:0007669"/>
    <property type="project" value="TreeGrafter"/>
</dbReference>
<evidence type="ECO:0000256" key="1">
    <source>
        <dbReference type="ARBA" id="ARBA00007092"/>
    </source>
</evidence>
<feature type="site" description="Interaction with DNA substrate" evidence="7">
    <location>
        <position position="246"/>
    </location>
</feature>
<dbReference type="GO" id="GO:0006284">
    <property type="term" value="P:base-excision repair"/>
    <property type="evidence" value="ECO:0007669"/>
    <property type="project" value="TreeGrafter"/>
</dbReference>
<dbReference type="InterPro" id="IPR036691">
    <property type="entry name" value="Endo/exonu/phosph_ase_sf"/>
</dbReference>
<organism evidence="9 10">
    <name type="scientific">Levilinea saccharolytica</name>
    <dbReference type="NCBI Taxonomy" id="229921"/>
    <lineage>
        <taxon>Bacteria</taxon>
        <taxon>Bacillati</taxon>
        <taxon>Chloroflexota</taxon>
        <taxon>Anaerolineae</taxon>
        <taxon>Anaerolineales</taxon>
        <taxon>Anaerolineaceae</taxon>
        <taxon>Levilinea</taxon>
    </lineage>
</organism>
<dbReference type="Proteomes" id="UP000050501">
    <property type="component" value="Unassembled WGS sequence"/>
</dbReference>
<dbReference type="GO" id="GO:0003906">
    <property type="term" value="F:DNA-(apurinic or apyrimidinic site) endonuclease activity"/>
    <property type="evidence" value="ECO:0007669"/>
    <property type="project" value="TreeGrafter"/>
</dbReference>
<keyword evidence="6" id="KW-0464">Manganese</keyword>
<sequence length="257" mass="29801">MKITTWNVNGIRAAAGKGLYEWTQSQMPDILGLQEIKAKTDQLSDSMRSFMDYQAFFNPAERPGYSGVAAYVRNIEKFEVGVGLGDARFDDEGRVIWVRTDAFRLFIIYFPNGQRGQERVDYKLDFYACLLELTAQLRAQGEQIIITGDFNTAHQEIDLANPKENQKTSGFLPEERAWVQKYLDHGFMDAYRVLYPDRVQYTWWTYRMAARRRNIGWRLDYFLVTPELMPKVKDVVVHDDVEGSDHCPVTLELDLSV</sequence>
<comment type="caution">
    <text evidence="9">The sequence shown here is derived from an EMBL/GenBank/DDBJ whole genome shotgun (WGS) entry which is preliminary data.</text>
</comment>
<feature type="binding site" evidence="6">
    <location>
        <position position="149"/>
    </location>
    <ligand>
        <name>Mg(2+)</name>
        <dbReference type="ChEBI" id="CHEBI:18420"/>
        <label>1</label>
    </ligand>
</feature>
<evidence type="ECO:0000256" key="5">
    <source>
        <dbReference type="PIRSR" id="PIRSR604808-1"/>
    </source>
</evidence>
<feature type="binding site" evidence="6">
    <location>
        <position position="246"/>
    </location>
    <ligand>
        <name>Mg(2+)</name>
        <dbReference type="ChEBI" id="CHEBI:18420"/>
        <label>1</label>
    </ligand>
</feature>
<evidence type="ECO:0000313" key="10">
    <source>
        <dbReference type="Proteomes" id="UP000050501"/>
    </source>
</evidence>
<dbReference type="GO" id="GO:0003677">
    <property type="term" value="F:DNA binding"/>
    <property type="evidence" value="ECO:0007669"/>
    <property type="project" value="InterPro"/>
</dbReference>
<dbReference type="AlphaFoldDB" id="A0A0P6Y7X1"/>
<feature type="domain" description="Endonuclease/exonuclease/phosphatase" evidence="8">
    <location>
        <begin position="5"/>
        <end position="246"/>
    </location>
</feature>
<dbReference type="RefSeq" id="WP_062418469.1">
    <property type="nucleotide sequence ID" value="NZ_DF967974.1"/>
</dbReference>
<dbReference type="GO" id="GO:0008081">
    <property type="term" value="F:phosphoric diester hydrolase activity"/>
    <property type="evidence" value="ECO:0007669"/>
    <property type="project" value="TreeGrafter"/>
</dbReference>
<evidence type="ECO:0000256" key="4">
    <source>
        <dbReference type="ARBA" id="ARBA00022842"/>
    </source>
</evidence>
<dbReference type="PROSITE" id="PS00726">
    <property type="entry name" value="AP_NUCLEASE_F1_1"/>
    <property type="match status" value="1"/>
</dbReference>
<keyword evidence="3" id="KW-0378">Hydrolase</keyword>
<dbReference type="PANTHER" id="PTHR22748">
    <property type="entry name" value="AP ENDONUCLEASE"/>
    <property type="match status" value="1"/>
</dbReference>
<reference evidence="9 10" key="1">
    <citation type="submission" date="2015-07" db="EMBL/GenBank/DDBJ databases">
        <title>Genome sequence of Levilinea saccharolytica DSM 16555.</title>
        <authorList>
            <person name="Hemp J."/>
            <person name="Ward L.M."/>
            <person name="Pace L.A."/>
            <person name="Fischer W.W."/>
        </authorList>
    </citation>
    <scope>NUCLEOTIDE SEQUENCE [LARGE SCALE GENOMIC DNA]</scope>
    <source>
        <strain evidence="9 10">KIBI-1</strain>
    </source>
</reference>
<evidence type="ECO:0000313" key="9">
    <source>
        <dbReference type="EMBL" id="KPL84998.1"/>
    </source>
</evidence>
<feature type="binding site" evidence="6">
    <location>
        <position position="7"/>
    </location>
    <ligand>
        <name>Mg(2+)</name>
        <dbReference type="ChEBI" id="CHEBI:18420"/>
        <label>1</label>
    </ligand>
</feature>
<dbReference type="NCBIfam" id="TIGR00633">
    <property type="entry name" value="xth"/>
    <property type="match status" value="1"/>
</dbReference>
<evidence type="ECO:0000256" key="6">
    <source>
        <dbReference type="PIRSR" id="PIRSR604808-2"/>
    </source>
</evidence>
<dbReference type="EMBL" id="LGCM01000027">
    <property type="protein sequence ID" value="KPL84998.1"/>
    <property type="molecule type" value="Genomic_DNA"/>
</dbReference>
<proteinExistence type="inferred from homology"/>
<dbReference type="Pfam" id="PF03372">
    <property type="entry name" value="Exo_endo_phos"/>
    <property type="match status" value="1"/>
</dbReference>
<dbReference type="InterPro" id="IPR020847">
    <property type="entry name" value="AP_endonuclease_F1_BS"/>
</dbReference>
<dbReference type="InterPro" id="IPR005135">
    <property type="entry name" value="Endo/exonuclease/phosphatase"/>
</dbReference>
<feature type="site" description="Transition state stabilizer" evidence="7">
    <location>
        <position position="151"/>
    </location>
</feature>
<protein>
    <submittedName>
        <fullName evidence="9">Exodeoxyribonuclease III</fullName>
    </submittedName>
</protein>
<dbReference type="PATRIC" id="fig|229921.5.peg.2158"/>
<dbReference type="PROSITE" id="PS51435">
    <property type="entry name" value="AP_NUCLEASE_F1_4"/>
    <property type="match status" value="1"/>
</dbReference>
<keyword evidence="2 6" id="KW-0479">Metal-binding</keyword>
<feature type="binding site" evidence="6">
    <location>
        <position position="35"/>
    </location>
    <ligand>
        <name>Mg(2+)</name>
        <dbReference type="ChEBI" id="CHEBI:18420"/>
        <label>1</label>
    </ligand>
</feature>
<name>A0A0P6Y7X1_9CHLR</name>
<accession>A0A0P6Y7X1</accession>
<keyword evidence="10" id="KW-1185">Reference proteome</keyword>
<dbReference type="GO" id="GO:0046872">
    <property type="term" value="F:metal ion binding"/>
    <property type="evidence" value="ECO:0007669"/>
    <property type="project" value="UniProtKB-KW"/>
</dbReference>
<keyword evidence="4 6" id="KW-0460">Magnesium</keyword>
<dbReference type="NCBIfam" id="TIGR00195">
    <property type="entry name" value="exoDNase_III"/>
    <property type="match status" value="1"/>
</dbReference>
<feature type="active site" description="Proton donor/acceptor" evidence="5">
    <location>
        <position position="149"/>
    </location>
</feature>
<dbReference type="InterPro" id="IPR004808">
    <property type="entry name" value="AP_endonuc_1"/>
</dbReference>
<comment type="cofactor">
    <cofactor evidence="6">
        <name>Mg(2+)</name>
        <dbReference type="ChEBI" id="CHEBI:18420"/>
    </cofactor>
    <cofactor evidence="6">
        <name>Mn(2+)</name>
        <dbReference type="ChEBI" id="CHEBI:29035"/>
    </cofactor>
    <text evidence="6">Probably binds two magnesium or manganese ions per subunit.</text>
</comment>
<evidence type="ECO:0000256" key="2">
    <source>
        <dbReference type="ARBA" id="ARBA00022723"/>
    </source>
</evidence>
<feature type="binding site" evidence="6">
    <location>
        <position position="151"/>
    </location>
    <ligand>
        <name>Mg(2+)</name>
        <dbReference type="ChEBI" id="CHEBI:18420"/>
        <label>1</label>
    </ligand>
</feature>
<evidence type="ECO:0000256" key="7">
    <source>
        <dbReference type="PIRSR" id="PIRSR604808-3"/>
    </source>
</evidence>
<dbReference type="STRING" id="229921.ADN01_06350"/>
<feature type="binding site" evidence="6">
    <location>
        <position position="245"/>
    </location>
    <ligand>
        <name>Mg(2+)</name>
        <dbReference type="ChEBI" id="CHEBI:18420"/>
        <label>1</label>
    </ligand>
</feature>
<dbReference type="SUPFAM" id="SSF56219">
    <property type="entry name" value="DNase I-like"/>
    <property type="match status" value="1"/>
</dbReference>
<comment type="similarity">
    <text evidence="1">Belongs to the DNA repair enzymes AP/ExoA family.</text>
</comment>
<dbReference type="Gene3D" id="3.60.10.10">
    <property type="entry name" value="Endonuclease/exonuclease/phosphatase"/>
    <property type="match status" value="1"/>
</dbReference>
<dbReference type="PANTHER" id="PTHR22748:SF6">
    <property type="entry name" value="DNA-(APURINIC OR APYRIMIDINIC SITE) ENDONUCLEASE"/>
    <property type="match status" value="1"/>
</dbReference>
<evidence type="ECO:0000259" key="8">
    <source>
        <dbReference type="Pfam" id="PF03372"/>
    </source>
</evidence>